<evidence type="ECO:0008006" key="3">
    <source>
        <dbReference type="Google" id="ProtNLM"/>
    </source>
</evidence>
<dbReference type="EMBL" id="PDCR01000007">
    <property type="protein sequence ID" value="PEG55198.1"/>
    <property type="molecule type" value="Genomic_DNA"/>
</dbReference>
<gene>
    <name evidence="1" type="ORF">CRI78_06355</name>
</gene>
<dbReference type="Gene3D" id="3.40.710.10">
    <property type="entry name" value="DD-peptidase/beta-lactamase superfamily"/>
    <property type="match status" value="1"/>
</dbReference>
<dbReference type="RefSeq" id="WP_097933588.1">
    <property type="nucleotide sequence ID" value="NZ_BAAATC010000004.1"/>
</dbReference>
<dbReference type="Proteomes" id="UP000220340">
    <property type="component" value="Unassembled WGS sequence"/>
</dbReference>
<evidence type="ECO:0000313" key="1">
    <source>
        <dbReference type="EMBL" id="PEG55198.1"/>
    </source>
</evidence>
<dbReference type="OrthoDB" id="3729831at2"/>
<organism evidence="1 2">
    <name type="scientific">Mycolicibacterium diernhoferi</name>
    <dbReference type="NCBI Taxonomy" id="1801"/>
    <lineage>
        <taxon>Bacteria</taxon>
        <taxon>Bacillati</taxon>
        <taxon>Actinomycetota</taxon>
        <taxon>Actinomycetes</taxon>
        <taxon>Mycobacteriales</taxon>
        <taxon>Mycobacteriaceae</taxon>
        <taxon>Mycolicibacterium</taxon>
    </lineage>
</organism>
<evidence type="ECO:0000313" key="2">
    <source>
        <dbReference type="Proteomes" id="UP000220340"/>
    </source>
</evidence>
<accession>A0A2A7NZ85</accession>
<protein>
    <recommendedName>
        <fullName evidence="3">Serine hydrolase</fullName>
    </recommendedName>
</protein>
<reference evidence="1 2" key="1">
    <citation type="submission" date="2017-10" db="EMBL/GenBank/DDBJ databases">
        <title>The new phylogeny of genus Mycobacterium.</title>
        <authorList>
            <person name="Tortoli E."/>
            <person name="Trovato A."/>
            <person name="Cirillo D.M."/>
        </authorList>
    </citation>
    <scope>NUCLEOTIDE SEQUENCE [LARGE SCALE GENOMIC DNA]</scope>
    <source>
        <strain evidence="1 2">IP141170001</strain>
    </source>
</reference>
<dbReference type="SUPFAM" id="SSF56601">
    <property type="entry name" value="beta-lactamase/transpeptidase-like"/>
    <property type="match status" value="1"/>
</dbReference>
<dbReference type="InterPro" id="IPR012338">
    <property type="entry name" value="Beta-lactam/transpept-like"/>
</dbReference>
<comment type="caution">
    <text evidence="1">The sequence shown here is derived from an EMBL/GenBank/DDBJ whole genome shotgun (WGS) entry which is preliminary data.</text>
</comment>
<keyword evidence="2" id="KW-1185">Reference proteome</keyword>
<dbReference type="AlphaFoldDB" id="A0A2A7NZ85"/>
<proteinExistence type="predicted"/>
<sequence>MKVAVVLASVAVVGAFALYGLGSEEASSPAVAAPGSPLVPVAPPSPELPVVPTPQPDPAASPIGDDLAASFQELSSGLDAQIGFAYAPLGQPDRVTLLGDWSSGPAWSTIKVPLALALLRETGTSSSAMQSAITVSDNAAAQSMWEQLGGGDAAAGKIEEVLAEAGNPATDVPSELRRAGFSIFGQTDWSLADQARFLARTACDPQAAPVTDLMGQIASGQQWGLGTIDGTYFKGGWGPGTDGLYLVRQFGVVPTPTGRVAVALAAVANSGAFGDGTTALSRIATWVQEHAGDLDAGECQVG</sequence>
<name>A0A2A7NZ85_9MYCO</name>